<evidence type="ECO:0000313" key="10">
    <source>
        <dbReference type="Proteomes" id="UP000800094"/>
    </source>
</evidence>
<comment type="subcellular location">
    <subcellularLocation>
        <location evidence="1">Membrane</location>
        <topology evidence="1">Multi-pass membrane protein</topology>
    </subcellularLocation>
</comment>
<feature type="transmembrane region" description="Helical" evidence="7">
    <location>
        <begin position="120"/>
        <end position="142"/>
    </location>
</feature>
<feature type="compositionally biased region" description="Basic and acidic residues" evidence="6">
    <location>
        <begin position="282"/>
        <end position="291"/>
    </location>
</feature>
<evidence type="ECO:0000256" key="7">
    <source>
        <dbReference type="SAM" id="Phobius"/>
    </source>
</evidence>
<evidence type="ECO:0000259" key="8">
    <source>
        <dbReference type="Pfam" id="PF20684"/>
    </source>
</evidence>
<reference evidence="9" key="1">
    <citation type="journal article" date="2020" name="Stud. Mycol.">
        <title>101 Dothideomycetes genomes: a test case for predicting lifestyles and emergence of pathogens.</title>
        <authorList>
            <person name="Haridas S."/>
            <person name="Albert R."/>
            <person name="Binder M."/>
            <person name="Bloem J."/>
            <person name="Labutti K."/>
            <person name="Salamov A."/>
            <person name="Andreopoulos B."/>
            <person name="Baker S."/>
            <person name="Barry K."/>
            <person name="Bills G."/>
            <person name="Bluhm B."/>
            <person name="Cannon C."/>
            <person name="Castanera R."/>
            <person name="Culley D."/>
            <person name="Daum C."/>
            <person name="Ezra D."/>
            <person name="Gonzalez J."/>
            <person name="Henrissat B."/>
            <person name="Kuo A."/>
            <person name="Liang C."/>
            <person name="Lipzen A."/>
            <person name="Lutzoni F."/>
            <person name="Magnuson J."/>
            <person name="Mondo S."/>
            <person name="Nolan M."/>
            <person name="Ohm R."/>
            <person name="Pangilinan J."/>
            <person name="Park H.-J."/>
            <person name="Ramirez L."/>
            <person name="Alfaro M."/>
            <person name="Sun H."/>
            <person name="Tritt A."/>
            <person name="Yoshinaga Y."/>
            <person name="Zwiers L.-H."/>
            <person name="Turgeon B."/>
            <person name="Goodwin S."/>
            <person name="Spatafora J."/>
            <person name="Crous P."/>
            <person name="Grigoriev I."/>
        </authorList>
    </citation>
    <scope>NUCLEOTIDE SEQUENCE</scope>
    <source>
        <strain evidence="9">CBS 122368</strain>
    </source>
</reference>
<comment type="similarity">
    <text evidence="5">Belongs to the SAT4 family.</text>
</comment>
<feature type="transmembrane region" description="Helical" evidence="7">
    <location>
        <begin position="162"/>
        <end position="192"/>
    </location>
</feature>
<dbReference type="GO" id="GO:0016020">
    <property type="term" value="C:membrane"/>
    <property type="evidence" value="ECO:0007669"/>
    <property type="project" value="UniProtKB-SubCell"/>
</dbReference>
<dbReference type="PANTHER" id="PTHR33048:SF96">
    <property type="entry name" value="INTEGRAL MEMBRANE PROTEIN"/>
    <property type="match status" value="1"/>
</dbReference>
<dbReference type="GeneID" id="54575159"/>
<feature type="region of interest" description="Disordered" evidence="6">
    <location>
        <begin position="345"/>
        <end position="391"/>
    </location>
</feature>
<sequence length="391" mass="44150">MVENRGPQLQAVCATFVSMAFVATVLRIYVRLRIVRNFGWDDAWMVSAILTHIMFATCSISGVHYGTGRHMKDLTEEGIYKALRYWWLCYVAYCLTMIAAKISIGLFLLRVTVQKVHRWIILIVMGLTVLTGIVFFFVTLLQCKPVSYFWDKSIVGGSCVNVYVIIGLTYLYSVISGVCDFTFGILPVFLVWNLNMSKRSKIMLVPILSMACVASTAVIVRMAYVMDFRSDDFLYKTVDIAIWSDIEQGLAITAGSLATLRPLYRIVAQRLGLTESATNQKASEKNSREWYRQSSSNKRKRSGPFSLVTLTRPDKTAHGRDSDEEYGMGNLQPIQLRDDLIEENPQEKGYNSWRIQVGSGDGSEEELNKDGLGGITRQTDISWESAQHEKS</sequence>
<feature type="domain" description="Rhodopsin" evidence="8">
    <location>
        <begin position="26"/>
        <end position="265"/>
    </location>
</feature>
<accession>A0A6A6IF33</accession>
<gene>
    <name evidence="9" type="ORF">BU26DRAFT_304115</name>
</gene>
<dbReference type="InterPro" id="IPR049326">
    <property type="entry name" value="Rhodopsin_dom_fungi"/>
</dbReference>
<evidence type="ECO:0000256" key="2">
    <source>
        <dbReference type="ARBA" id="ARBA00022692"/>
    </source>
</evidence>
<feature type="transmembrane region" description="Helical" evidence="7">
    <location>
        <begin position="204"/>
        <end position="224"/>
    </location>
</feature>
<keyword evidence="10" id="KW-1185">Reference proteome</keyword>
<dbReference type="AlphaFoldDB" id="A0A6A6IF33"/>
<protein>
    <recommendedName>
        <fullName evidence="8">Rhodopsin domain-containing protein</fullName>
    </recommendedName>
</protein>
<dbReference type="EMBL" id="ML987195">
    <property type="protein sequence ID" value="KAF2248688.1"/>
    <property type="molecule type" value="Genomic_DNA"/>
</dbReference>
<feature type="compositionally biased region" description="Basic and acidic residues" evidence="6">
    <location>
        <begin position="312"/>
        <end position="321"/>
    </location>
</feature>
<name>A0A6A6IF33_9PLEO</name>
<evidence type="ECO:0000256" key="6">
    <source>
        <dbReference type="SAM" id="MobiDB-lite"/>
    </source>
</evidence>
<evidence type="ECO:0000256" key="1">
    <source>
        <dbReference type="ARBA" id="ARBA00004141"/>
    </source>
</evidence>
<keyword evidence="4 7" id="KW-0472">Membrane</keyword>
<dbReference type="OrthoDB" id="3923077at2759"/>
<feature type="transmembrane region" description="Helical" evidence="7">
    <location>
        <begin position="42"/>
        <end position="65"/>
    </location>
</feature>
<keyword evidence="2 7" id="KW-0812">Transmembrane</keyword>
<dbReference type="PANTHER" id="PTHR33048">
    <property type="entry name" value="PTH11-LIKE INTEGRAL MEMBRANE PROTEIN (AFU_ORTHOLOGUE AFUA_5G11245)"/>
    <property type="match status" value="1"/>
</dbReference>
<evidence type="ECO:0000256" key="5">
    <source>
        <dbReference type="ARBA" id="ARBA00038359"/>
    </source>
</evidence>
<keyword evidence="3 7" id="KW-1133">Transmembrane helix</keyword>
<evidence type="ECO:0000256" key="4">
    <source>
        <dbReference type="ARBA" id="ARBA00023136"/>
    </source>
</evidence>
<feature type="transmembrane region" description="Helical" evidence="7">
    <location>
        <begin position="6"/>
        <end position="30"/>
    </location>
</feature>
<dbReference type="Proteomes" id="UP000800094">
    <property type="component" value="Unassembled WGS sequence"/>
</dbReference>
<dbReference type="RefSeq" id="XP_033683692.1">
    <property type="nucleotide sequence ID" value="XM_033821829.1"/>
</dbReference>
<proteinExistence type="inferred from homology"/>
<dbReference type="InterPro" id="IPR052337">
    <property type="entry name" value="SAT4-like"/>
</dbReference>
<evidence type="ECO:0000313" key="9">
    <source>
        <dbReference type="EMBL" id="KAF2248688.1"/>
    </source>
</evidence>
<feature type="transmembrane region" description="Helical" evidence="7">
    <location>
        <begin position="85"/>
        <end position="108"/>
    </location>
</feature>
<feature type="region of interest" description="Disordered" evidence="6">
    <location>
        <begin position="277"/>
        <end position="329"/>
    </location>
</feature>
<evidence type="ECO:0000256" key="3">
    <source>
        <dbReference type="ARBA" id="ARBA00022989"/>
    </source>
</evidence>
<feature type="compositionally biased region" description="Polar residues" evidence="6">
    <location>
        <begin position="376"/>
        <end position="385"/>
    </location>
</feature>
<organism evidence="9 10">
    <name type="scientific">Trematosphaeria pertusa</name>
    <dbReference type="NCBI Taxonomy" id="390896"/>
    <lineage>
        <taxon>Eukaryota</taxon>
        <taxon>Fungi</taxon>
        <taxon>Dikarya</taxon>
        <taxon>Ascomycota</taxon>
        <taxon>Pezizomycotina</taxon>
        <taxon>Dothideomycetes</taxon>
        <taxon>Pleosporomycetidae</taxon>
        <taxon>Pleosporales</taxon>
        <taxon>Massarineae</taxon>
        <taxon>Trematosphaeriaceae</taxon>
        <taxon>Trematosphaeria</taxon>
    </lineage>
</organism>
<dbReference type="Pfam" id="PF20684">
    <property type="entry name" value="Fung_rhodopsin"/>
    <property type="match status" value="1"/>
</dbReference>